<dbReference type="HOGENOM" id="CLU_015323_0_0_1"/>
<dbReference type="GO" id="GO:0005737">
    <property type="term" value="C:cytoplasm"/>
    <property type="evidence" value="ECO:0007669"/>
    <property type="project" value="TreeGrafter"/>
</dbReference>
<reference evidence="7 8" key="1">
    <citation type="journal article" date="2009" name="Genome Res.">
        <title>Comparative genomics of the fungal pathogens Candida dubliniensis and Candida albicans.</title>
        <authorList>
            <person name="Jackson A.P."/>
            <person name="Gamble J.A."/>
            <person name="Yeomans T."/>
            <person name="Moran G.P."/>
            <person name="Saunders D."/>
            <person name="Harris D."/>
            <person name="Aslett M."/>
            <person name="Barrell J.F."/>
            <person name="Butler G."/>
            <person name="Citiulo F."/>
            <person name="Coleman D.C."/>
            <person name="de Groot P.W.J."/>
            <person name="Goodwin T.J."/>
            <person name="Quail M.A."/>
            <person name="McQuillan J."/>
            <person name="Munro C.A."/>
            <person name="Pain A."/>
            <person name="Poulter R.T."/>
            <person name="Rajandream M.A."/>
            <person name="Renauld H."/>
            <person name="Spiering M.J."/>
            <person name="Tivey A."/>
            <person name="Gow N.A.R."/>
            <person name="Barrell B."/>
            <person name="Sullivan D.J."/>
            <person name="Berriman M."/>
        </authorList>
    </citation>
    <scope>NUCLEOTIDE SEQUENCE [LARGE SCALE GENOMIC DNA]</scope>
    <source>
        <strain evidence="8">CD36 / ATCC MYA-646 / CBS 7987 / NCPF 3949 / NRRL Y-17841</strain>
    </source>
</reference>
<evidence type="ECO:0000313" key="8">
    <source>
        <dbReference type="Proteomes" id="UP000002605"/>
    </source>
</evidence>
<keyword evidence="1" id="KW-0540">Nuclease</keyword>
<keyword evidence="2" id="KW-0378">Hydrolase</keyword>
<dbReference type="EMBL" id="FM992695">
    <property type="protein sequence ID" value="CAX40069.1"/>
    <property type="molecule type" value="Genomic_DNA"/>
</dbReference>
<dbReference type="GO" id="GO:0008409">
    <property type="term" value="F:5'-3' exonuclease activity"/>
    <property type="evidence" value="ECO:0007669"/>
    <property type="project" value="TreeGrafter"/>
</dbReference>
<dbReference type="GeneID" id="8050181"/>
<protein>
    <recommendedName>
        <fullName evidence="9">XPG-I domain-containing protein</fullName>
    </recommendedName>
</protein>
<evidence type="ECO:0008006" key="9">
    <source>
        <dbReference type="Google" id="ProtNLM"/>
    </source>
</evidence>
<dbReference type="CGD" id="CAL0000167684">
    <property type="gene designation" value="Cd36_30560"/>
</dbReference>
<dbReference type="CDD" id="cd09870">
    <property type="entry name" value="PIN_YEN1"/>
    <property type="match status" value="1"/>
</dbReference>
<feature type="domain" description="XPG N-terminal" evidence="5">
    <location>
        <begin position="1"/>
        <end position="112"/>
    </location>
</feature>
<feature type="region of interest" description="Disordered" evidence="3">
    <location>
        <begin position="640"/>
        <end position="663"/>
    </location>
</feature>
<dbReference type="OrthoDB" id="2959108at2759"/>
<dbReference type="AlphaFoldDB" id="B9WLV7"/>
<dbReference type="KEGG" id="cdu:CD36_30560"/>
<keyword evidence="8" id="KW-1185">Reference proteome</keyword>
<feature type="domain" description="XPG-I" evidence="4">
    <location>
        <begin position="129"/>
        <end position="218"/>
    </location>
</feature>
<dbReference type="SMART" id="SM00485">
    <property type="entry name" value="XPGN"/>
    <property type="match status" value="1"/>
</dbReference>
<dbReference type="Proteomes" id="UP000002605">
    <property type="component" value="Chromosome R"/>
</dbReference>
<dbReference type="SMART" id="SM00484">
    <property type="entry name" value="XPGI"/>
    <property type="match status" value="1"/>
</dbReference>
<dbReference type="GO" id="GO:0005634">
    <property type="term" value="C:nucleus"/>
    <property type="evidence" value="ECO:0007669"/>
    <property type="project" value="TreeGrafter"/>
</dbReference>
<dbReference type="InterPro" id="IPR006084">
    <property type="entry name" value="XPG/Rad2"/>
</dbReference>
<name>B9WLV7_CANDC</name>
<dbReference type="GO" id="GO:0006281">
    <property type="term" value="P:DNA repair"/>
    <property type="evidence" value="ECO:0007669"/>
    <property type="project" value="UniProtKB-ARBA"/>
</dbReference>
<dbReference type="InterPro" id="IPR006086">
    <property type="entry name" value="XPG-I_dom"/>
</dbReference>
<evidence type="ECO:0000259" key="5">
    <source>
        <dbReference type="SMART" id="SM00485"/>
    </source>
</evidence>
<evidence type="ECO:0000256" key="1">
    <source>
        <dbReference type="ARBA" id="ARBA00022722"/>
    </source>
</evidence>
<dbReference type="Pfam" id="PF00867">
    <property type="entry name" value="XPG_I"/>
    <property type="match status" value="1"/>
</dbReference>
<evidence type="ECO:0000256" key="3">
    <source>
        <dbReference type="SAM" id="MobiDB-lite"/>
    </source>
</evidence>
<dbReference type="RefSeq" id="XP_002422068.1">
    <property type="nucleotide sequence ID" value="XM_002422023.1"/>
</dbReference>
<feature type="region of interest" description="Disordered" evidence="3">
    <location>
        <begin position="555"/>
        <end position="584"/>
    </location>
</feature>
<dbReference type="PANTHER" id="PTHR11081:SF72">
    <property type="entry name" value="HOLLIDAY JUNCTION RESOLVASE YEN1"/>
    <property type="match status" value="1"/>
</dbReference>
<dbReference type="eggNOG" id="KOG2520">
    <property type="taxonomic scope" value="Eukaryota"/>
</dbReference>
<dbReference type="SUPFAM" id="SSF47807">
    <property type="entry name" value="5' to 3' exonuclease, C-terminal subdomain"/>
    <property type="match status" value="1"/>
</dbReference>
<sequence>MGIPELWDLLKPSFGKRISLDELVDQSLKERQRPPRVAIDAYSFIFQADHSSIMIDEKEGVLMQNVMAKILALVGLNISVVIVFDGILKPFKLKSKENEGLVYEDELQRLSLVSNYSENNPFVEQLKIELFNNKIEYVQAPGEGEAQCAYLQKLGIVDYVISQDVDALVFGARQVLRNFSRFAEDIGKSPPKTSDITARSSYYVTPVDMDKVEQETGLTTSRLIFLASLRGGDYSVGAKKMGIVNAKNLALSGTSKSMYYTENKSKIQLRELQKSPQKLKGPPPDFANELIDCVQSTDKSIKLHPWDSRLDPKTRRYRFDSLLKKMNFYLQEQNRDIFGRKVTFQEEFKFDEYYTMLYLFPLVSDQIPIFTPNTLGTGEFESDLHINLPPKIRVSRLSNANRRKYVQIVGEPINELPEKQKKLFVPESYNWSIKHIICKLMTHDSNWIKVTNYKEDNGLPKVMLKYDASNIFKEYPELLEARRALDNNGQPQSPGKNYVWVSQSLVEHYNPKLVDEYVESKKEKEYIKKYKFSPQKTTLDSLEVSPIKKSILKGPVPFKLKPKSPRKLSPNKSTTLSPRKRSKPVLLPGQKQLDFFLVKKNNKENAMKSIPELKPNDKEIIEDNPFLDSFNSAIKDNEEVKRNYQQEEEEESRPIEKPITEERESYDVTFSTTISLDRIFIKDSGL</sequence>
<dbReference type="InterPro" id="IPR006085">
    <property type="entry name" value="XPG_DNA_repair_N"/>
</dbReference>
<organism evidence="7 8">
    <name type="scientific">Candida dubliniensis (strain CD36 / ATCC MYA-646 / CBS 7987 / NCPF 3949 / NRRL Y-17841)</name>
    <name type="common">Yeast</name>
    <dbReference type="NCBI Taxonomy" id="573826"/>
    <lineage>
        <taxon>Eukaryota</taxon>
        <taxon>Fungi</taxon>
        <taxon>Dikarya</taxon>
        <taxon>Ascomycota</taxon>
        <taxon>Saccharomycotina</taxon>
        <taxon>Pichiomycetes</taxon>
        <taxon>Debaryomycetaceae</taxon>
        <taxon>Candida/Lodderomyces clade</taxon>
        <taxon>Candida</taxon>
    </lineage>
</organism>
<feature type="compositionally biased region" description="Basic and acidic residues" evidence="3">
    <location>
        <begin position="652"/>
        <end position="663"/>
    </location>
</feature>
<dbReference type="GO" id="GO:0017108">
    <property type="term" value="F:5'-flap endonuclease activity"/>
    <property type="evidence" value="ECO:0007669"/>
    <property type="project" value="TreeGrafter"/>
</dbReference>
<evidence type="ECO:0000313" key="6">
    <source>
        <dbReference type="CGD" id="CAL0000167684"/>
    </source>
</evidence>
<dbReference type="Gene3D" id="3.40.50.1010">
    <property type="entry name" value="5'-nuclease"/>
    <property type="match status" value="1"/>
</dbReference>
<dbReference type="InterPro" id="IPR036279">
    <property type="entry name" value="5-3_exonuclease_C_sf"/>
</dbReference>
<evidence type="ECO:0000313" key="7">
    <source>
        <dbReference type="EMBL" id="CAX40069.1"/>
    </source>
</evidence>
<dbReference type="Pfam" id="PF00752">
    <property type="entry name" value="XPG_N"/>
    <property type="match status" value="1"/>
</dbReference>
<evidence type="ECO:0000256" key="2">
    <source>
        <dbReference type="ARBA" id="ARBA00022801"/>
    </source>
</evidence>
<proteinExistence type="predicted"/>
<dbReference type="InterPro" id="IPR029060">
    <property type="entry name" value="PIN-like_dom_sf"/>
</dbReference>
<dbReference type="PANTHER" id="PTHR11081">
    <property type="entry name" value="FLAP ENDONUCLEASE FAMILY MEMBER"/>
    <property type="match status" value="1"/>
</dbReference>
<evidence type="ECO:0000259" key="4">
    <source>
        <dbReference type="SMART" id="SM00484"/>
    </source>
</evidence>
<dbReference type="PRINTS" id="PR00853">
    <property type="entry name" value="XPGRADSUPER"/>
</dbReference>
<accession>B9WLV7</accession>
<gene>
    <name evidence="6" type="ordered locus">Cd36_30560</name>
    <name evidence="7" type="ORF">CD36_30560</name>
</gene>
<dbReference type="SUPFAM" id="SSF88723">
    <property type="entry name" value="PIN domain-like"/>
    <property type="match status" value="1"/>
</dbReference>